<sequence>MQLDAVLALNGITAQPMMHAALFQALPVELHHLAAATTSSPQPYDDLCAAVLARYGETYRPLPGTREFRFPLRQRDRYHPARSPPMTATYLPGYVLFQPLVRPPAQRFPRRTTSPTMFQVPTPEVPAPEVPAPDDVPAAIDQSATRCVFLRRPRPTVHQACPAIRPSSLSSPAHDTALTSASRWLPCRTTWS</sequence>
<reference evidence="1" key="2">
    <citation type="submission" date="2021-09" db="EMBL/GenBank/DDBJ databases">
        <authorList>
            <person name="Jia N."/>
            <person name="Wang J."/>
            <person name="Shi W."/>
            <person name="Du L."/>
            <person name="Sun Y."/>
            <person name="Zhan W."/>
            <person name="Jiang J."/>
            <person name="Wang Q."/>
            <person name="Zhang B."/>
            <person name="Ji P."/>
            <person name="Sakyi L.B."/>
            <person name="Cui X."/>
            <person name="Yuan T."/>
            <person name="Jiang B."/>
            <person name="Yang W."/>
            <person name="Lam T.T.-Y."/>
            <person name="Chang Q."/>
            <person name="Ding S."/>
            <person name="Wang X."/>
            <person name="Zhu J."/>
            <person name="Ruan X."/>
            <person name="Zhao L."/>
            <person name="Wei J."/>
            <person name="Que T."/>
            <person name="Du C."/>
            <person name="Cheng J."/>
            <person name="Dai P."/>
            <person name="Han X."/>
            <person name="Huang E."/>
            <person name="Gao Y."/>
            <person name="Liu J."/>
            <person name="Shao H."/>
            <person name="Ye R."/>
            <person name="Li L."/>
            <person name="Wei W."/>
            <person name="Wang X."/>
            <person name="Wang C."/>
            <person name="Huo Q."/>
            <person name="Li W."/>
            <person name="Guo W."/>
            <person name="Chen H."/>
            <person name="Chen S."/>
            <person name="Zhou L."/>
            <person name="Zhou L."/>
            <person name="Ni X."/>
            <person name="Tian J."/>
            <person name="Zhou Y."/>
            <person name="Sheng Y."/>
            <person name="Liu T."/>
            <person name="Pan Y."/>
            <person name="Xia L."/>
            <person name="Li J."/>
            <person name="Zhao F."/>
            <person name="Cao W."/>
        </authorList>
    </citation>
    <scope>NUCLEOTIDE SEQUENCE</scope>
    <source>
        <strain evidence="1">Rsan-2018</strain>
        <tissue evidence="1">Larvae</tissue>
    </source>
</reference>
<dbReference type="AlphaFoldDB" id="A0A9D4QI54"/>
<protein>
    <submittedName>
        <fullName evidence="1">Uncharacterized protein</fullName>
    </submittedName>
</protein>
<evidence type="ECO:0000313" key="1">
    <source>
        <dbReference type="EMBL" id="KAH7982435.1"/>
    </source>
</evidence>
<gene>
    <name evidence="1" type="ORF">HPB52_005051</name>
</gene>
<evidence type="ECO:0000313" key="2">
    <source>
        <dbReference type="Proteomes" id="UP000821837"/>
    </source>
</evidence>
<organism evidence="1 2">
    <name type="scientific">Rhipicephalus sanguineus</name>
    <name type="common">Brown dog tick</name>
    <name type="synonym">Ixodes sanguineus</name>
    <dbReference type="NCBI Taxonomy" id="34632"/>
    <lineage>
        <taxon>Eukaryota</taxon>
        <taxon>Metazoa</taxon>
        <taxon>Ecdysozoa</taxon>
        <taxon>Arthropoda</taxon>
        <taxon>Chelicerata</taxon>
        <taxon>Arachnida</taxon>
        <taxon>Acari</taxon>
        <taxon>Parasitiformes</taxon>
        <taxon>Ixodida</taxon>
        <taxon>Ixodoidea</taxon>
        <taxon>Ixodidae</taxon>
        <taxon>Rhipicephalinae</taxon>
        <taxon>Rhipicephalus</taxon>
        <taxon>Rhipicephalus</taxon>
    </lineage>
</organism>
<name>A0A9D4QI54_RHISA</name>
<keyword evidence="2" id="KW-1185">Reference proteome</keyword>
<proteinExistence type="predicted"/>
<dbReference type="Proteomes" id="UP000821837">
    <property type="component" value="Chromosome 1"/>
</dbReference>
<comment type="caution">
    <text evidence="1">The sequence shown here is derived from an EMBL/GenBank/DDBJ whole genome shotgun (WGS) entry which is preliminary data.</text>
</comment>
<reference evidence="1" key="1">
    <citation type="journal article" date="2020" name="Cell">
        <title>Large-Scale Comparative Analyses of Tick Genomes Elucidate Their Genetic Diversity and Vector Capacities.</title>
        <authorList>
            <consortium name="Tick Genome and Microbiome Consortium (TIGMIC)"/>
            <person name="Jia N."/>
            <person name="Wang J."/>
            <person name="Shi W."/>
            <person name="Du L."/>
            <person name="Sun Y."/>
            <person name="Zhan W."/>
            <person name="Jiang J.F."/>
            <person name="Wang Q."/>
            <person name="Zhang B."/>
            <person name="Ji P."/>
            <person name="Bell-Sakyi L."/>
            <person name="Cui X.M."/>
            <person name="Yuan T.T."/>
            <person name="Jiang B.G."/>
            <person name="Yang W.F."/>
            <person name="Lam T.T."/>
            <person name="Chang Q.C."/>
            <person name="Ding S.J."/>
            <person name="Wang X.J."/>
            <person name="Zhu J.G."/>
            <person name="Ruan X.D."/>
            <person name="Zhao L."/>
            <person name="Wei J.T."/>
            <person name="Ye R.Z."/>
            <person name="Que T.C."/>
            <person name="Du C.H."/>
            <person name="Zhou Y.H."/>
            <person name="Cheng J.X."/>
            <person name="Dai P.F."/>
            <person name="Guo W.B."/>
            <person name="Han X.H."/>
            <person name="Huang E.J."/>
            <person name="Li L.F."/>
            <person name="Wei W."/>
            <person name="Gao Y.C."/>
            <person name="Liu J.Z."/>
            <person name="Shao H.Z."/>
            <person name="Wang X."/>
            <person name="Wang C.C."/>
            <person name="Yang T.C."/>
            <person name="Huo Q.B."/>
            <person name="Li W."/>
            <person name="Chen H.Y."/>
            <person name="Chen S.E."/>
            <person name="Zhou L.G."/>
            <person name="Ni X.B."/>
            <person name="Tian J.H."/>
            <person name="Sheng Y."/>
            <person name="Liu T."/>
            <person name="Pan Y.S."/>
            <person name="Xia L.Y."/>
            <person name="Li J."/>
            <person name="Zhao F."/>
            <person name="Cao W.C."/>
        </authorList>
    </citation>
    <scope>NUCLEOTIDE SEQUENCE</scope>
    <source>
        <strain evidence="1">Rsan-2018</strain>
    </source>
</reference>
<accession>A0A9D4QI54</accession>
<dbReference type="EMBL" id="JABSTV010001245">
    <property type="protein sequence ID" value="KAH7982435.1"/>
    <property type="molecule type" value="Genomic_DNA"/>
</dbReference>